<evidence type="ECO:0000313" key="10">
    <source>
        <dbReference type="Proteomes" id="UP000230233"/>
    </source>
</evidence>
<dbReference type="EMBL" id="PDUG01000005">
    <property type="protein sequence ID" value="PIC26979.1"/>
    <property type="molecule type" value="Genomic_DNA"/>
</dbReference>
<dbReference type="InterPro" id="IPR008166">
    <property type="entry name" value="Glyco_transf_92"/>
</dbReference>
<reference evidence="10" key="1">
    <citation type="submission" date="2017-10" db="EMBL/GenBank/DDBJ databases">
        <title>Rapid genome shrinkage in a self-fertile nematode reveals novel sperm competition proteins.</title>
        <authorList>
            <person name="Yin D."/>
            <person name="Schwarz E.M."/>
            <person name="Thomas C.G."/>
            <person name="Felde R.L."/>
            <person name="Korf I.F."/>
            <person name="Cutter A.D."/>
            <person name="Schartner C.M."/>
            <person name="Ralston E.J."/>
            <person name="Meyer B.J."/>
            <person name="Haag E.S."/>
        </authorList>
    </citation>
    <scope>NUCLEOTIDE SEQUENCE [LARGE SCALE GENOMIC DNA]</scope>
    <source>
        <strain evidence="10">JU1422</strain>
    </source>
</reference>
<evidence type="ECO:0000256" key="8">
    <source>
        <dbReference type="RuleBase" id="RU366017"/>
    </source>
</evidence>
<keyword evidence="10" id="KW-1185">Reference proteome</keyword>
<evidence type="ECO:0000256" key="1">
    <source>
        <dbReference type="ARBA" id="ARBA00004167"/>
    </source>
</evidence>
<gene>
    <name evidence="9" type="primary">Cnig_chr_V.g19380</name>
    <name evidence="9" type="ORF">B9Z55_019380</name>
</gene>
<comment type="subcellular location">
    <subcellularLocation>
        <location evidence="1">Membrane</location>
        <topology evidence="1">Single-pass membrane protein</topology>
    </subcellularLocation>
</comment>
<dbReference type="PANTHER" id="PTHR21461:SF19">
    <property type="entry name" value="GLYCOSYLTRANSFERASE FAMILY 92 PROTEIN"/>
    <property type="match status" value="1"/>
</dbReference>
<evidence type="ECO:0000256" key="3">
    <source>
        <dbReference type="ARBA" id="ARBA00022676"/>
    </source>
</evidence>
<keyword evidence="4 8" id="KW-0808">Transferase</keyword>
<name>A0A2G5TI62_9PELO</name>
<proteinExistence type="inferred from homology"/>
<dbReference type="EC" id="2.4.1.-" evidence="8"/>
<accession>A0A2G5TI62</accession>
<comment type="caution">
    <text evidence="9">The sequence shown here is derived from an EMBL/GenBank/DDBJ whole genome shotgun (WGS) entry which is preliminary data.</text>
</comment>
<dbReference type="GO" id="GO:0005737">
    <property type="term" value="C:cytoplasm"/>
    <property type="evidence" value="ECO:0007669"/>
    <property type="project" value="TreeGrafter"/>
</dbReference>
<organism evidence="9 10">
    <name type="scientific">Caenorhabditis nigoni</name>
    <dbReference type="NCBI Taxonomy" id="1611254"/>
    <lineage>
        <taxon>Eukaryota</taxon>
        <taxon>Metazoa</taxon>
        <taxon>Ecdysozoa</taxon>
        <taxon>Nematoda</taxon>
        <taxon>Chromadorea</taxon>
        <taxon>Rhabditida</taxon>
        <taxon>Rhabditina</taxon>
        <taxon>Rhabditomorpha</taxon>
        <taxon>Rhabditoidea</taxon>
        <taxon>Rhabditidae</taxon>
        <taxon>Peloderinae</taxon>
        <taxon>Caenorhabditis</taxon>
    </lineage>
</organism>
<evidence type="ECO:0000256" key="6">
    <source>
        <dbReference type="ARBA" id="ARBA00022989"/>
    </source>
</evidence>
<dbReference type="GO" id="GO:0016757">
    <property type="term" value="F:glycosyltransferase activity"/>
    <property type="evidence" value="ECO:0007669"/>
    <property type="project" value="UniProtKB-UniRule"/>
</dbReference>
<protein>
    <recommendedName>
        <fullName evidence="8">Glycosyltransferase family 92 protein</fullName>
        <ecNumber evidence="8">2.4.1.-</ecNumber>
    </recommendedName>
</protein>
<dbReference type="GO" id="GO:0016020">
    <property type="term" value="C:membrane"/>
    <property type="evidence" value="ECO:0007669"/>
    <property type="project" value="UniProtKB-SubCell"/>
</dbReference>
<evidence type="ECO:0000256" key="7">
    <source>
        <dbReference type="ARBA" id="ARBA00023136"/>
    </source>
</evidence>
<keyword evidence="5" id="KW-0812">Transmembrane</keyword>
<evidence type="ECO:0000313" key="9">
    <source>
        <dbReference type="EMBL" id="PIC26979.1"/>
    </source>
</evidence>
<keyword evidence="6" id="KW-1133">Transmembrane helix</keyword>
<dbReference type="Proteomes" id="UP000230233">
    <property type="component" value="Chromosome V"/>
</dbReference>
<evidence type="ECO:0000256" key="2">
    <source>
        <dbReference type="ARBA" id="ARBA00007647"/>
    </source>
</evidence>
<evidence type="ECO:0000256" key="5">
    <source>
        <dbReference type="ARBA" id="ARBA00022692"/>
    </source>
</evidence>
<dbReference type="Pfam" id="PF01697">
    <property type="entry name" value="Glyco_transf_92"/>
    <property type="match status" value="1"/>
</dbReference>
<dbReference type="OrthoDB" id="5809514at2759"/>
<keyword evidence="7" id="KW-0472">Membrane</keyword>
<keyword evidence="3 8" id="KW-0328">Glycosyltransferase</keyword>
<dbReference type="AlphaFoldDB" id="A0A2G5TI62"/>
<dbReference type="PANTHER" id="PTHR21461">
    <property type="entry name" value="GLYCOSYLTRANSFERASE FAMILY 92 PROTEIN"/>
    <property type="match status" value="1"/>
</dbReference>
<sequence length="260" mass="31165">MFGKEPKWLHLVEMIEHYKLQGVSKFYFYVREIDLYDTFLLKYYADKKEEVELIEIPPIYFDAVSQQLLAIADCHLRNRLFSNWTIFSDIDERMMMTEEKETLREFLQDSISDKYGAVMFAQRWIFKYDKLPEKFENYQQIMEQLPTRRWQLTTQPGINCTDGKHCWGKLIINNQKVLQMLVHDVGEYENGYIPLILPPDVGYIRHYRDVNMGKWWDRNKGALLKFQPFTNTTYSPHLSSQLLSNVLQVLHEVYKNQPIL</sequence>
<evidence type="ECO:0000256" key="4">
    <source>
        <dbReference type="ARBA" id="ARBA00022679"/>
    </source>
</evidence>
<comment type="similarity">
    <text evidence="2 8">Belongs to the glycosyltransferase 92 family.</text>
</comment>